<gene>
    <name evidence="1" type="ordered locus">Dole_1133</name>
</gene>
<protein>
    <recommendedName>
        <fullName evidence="3">SCP2 domain-containing protein</fullName>
    </recommendedName>
</protein>
<dbReference type="RefSeq" id="WP_012174558.1">
    <property type="nucleotide sequence ID" value="NC_009943.1"/>
</dbReference>
<sequence>MNHDTVLAQLNLYAVLPNLEDLVRLDATAAAMTKNWNICIQFAVPKGPAAFVRFANGTCETGAGKHPSPDVRLMFISCRHLNAMFENKGIPIPLKGFTKLPFMAKEFSAITRRMEYFLKPTEDLLQDADYATLNTLMSLHTAGRAVAVLSGTDAQSRAVAGAMPDGPMVMKILPDGPAVTLIVAKGKITMEKGEHDRPAALLLMKDMDTANRLLNQKIDPFTAIALGDVKIQGQIPMIDTVDLILDRIPHYLQP</sequence>
<dbReference type="Proteomes" id="UP000008561">
    <property type="component" value="Chromosome"/>
</dbReference>
<dbReference type="SUPFAM" id="SSF55718">
    <property type="entry name" value="SCP-like"/>
    <property type="match status" value="1"/>
</dbReference>
<dbReference type="Gene3D" id="3.30.1050.10">
    <property type="entry name" value="SCP2 sterol-binding domain"/>
    <property type="match status" value="2"/>
</dbReference>
<evidence type="ECO:0000313" key="2">
    <source>
        <dbReference type="Proteomes" id="UP000008561"/>
    </source>
</evidence>
<dbReference type="HOGENOM" id="CLU_1085087_0_0_7"/>
<reference evidence="1 2" key="1">
    <citation type="submission" date="2007-10" db="EMBL/GenBank/DDBJ databases">
        <title>Complete sequence of Desulfococcus oleovorans Hxd3.</title>
        <authorList>
            <consortium name="US DOE Joint Genome Institute"/>
            <person name="Copeland A."/>
            <person name="Lucas S."/>
            <person name="Lapidus A."/>
            <person name="Barry K."/>
            <person name="Glavina del Rio T."/>
            <person name="Dalin E."/>
            <person name="Tice H."/>
            <person name="Pitluck S."/>
            <person name="Kiss H."/>
            <person name="Brettin T."/>
            <person name="Bruce D."/>
            <person name="Detter J.C."/>
            <person name="Han C."/>
            <person name="Schmutz J."/>
            <person name="Larimer F."/>
            <person name="Land M."/>
            <person name="Hauser L."/>
            <person name="Kyrpides N."/>
            <person name="Kim E."/>
            <person name="Wawrik B."/>
            <person name="Richardson P."/>
        </authorList>
    </citation>
    <scope>NUCLEOTIDE SEQUENCE [LARGE SCALE GENOMIC DNA]</scope>
    <source>
        <strain evidence="2">DSM 6200 / JCM 39069 / Hxd3</strain>
    </source>
</reference>
<dbReference type="eggNOG" id="COG3255">
    <property type="taxonomic scope" value="Bacteria"/>
</dbReference>
<dbReference type="OrthoDB" id="2081070at2"/>
<proteinExistence type="predicted"/>
<dbReference type="STRING" id="96561.Dole_1133"/>
<evidence type="ECO:0008006" key="3">
    <source>
        <dbReference type="Google" id="ProtNLM"/>
    </source>
</evidence>
<keyword evidence="2" id="KW-1185">Reference proteome</keyword>
<accession>A8ZXI2</accession>
<organism evidence="1 2">
    <name type="scientific">Desulfosudis oleivorans (strain DSM 6200 / JCM 39069 / Hxd3)</name>
    <name type="common">Desulfococcus oleovorans</name>
    <dbReference type="NCBI Taxonomy" id="96561"/>
    <lineage>
        <taxon>Bacteria</taxon>
        <taxon>Pseudomonadati</taxon>
        <taxon>Thermodesulfobacteriota</taxon>
        <taxon>Desulfobacteria</taxon>
        <taxon>Desulfobacterales</taxon>
        <taxon>Desulfosudaceae</taxon>
        <taxon>Desulfosudis</taxon>
    </lineage>
</organism>
<dbReference type="AlphaFoldDB" id="A8ZXI2"/>
<dbReference type="KEGG" id="dol:Dole_1133"/>
<dbReference type="InterPro" id="IPR036527">
    <property type="entry name" value="SCP2_sterol-bd_dom_sf"/>
</dbReference>
<name>A8ZXI2_DESOH</name>
<evidence type="ECO:0000313" key="1">
    <source>
        <dbReference type="EMBL" id="ABW66940.1"/>
    </source>
</evidence>
<dbReference type="EMBL" id="CP000859">
    <property type="protein sequence ID" value="ABW66940.1"/>
    <property type="molecule type" value="Genomic_DNA"/>
</dbReference>